<dbReference type="EMBL" id="QJKJ01005877">
    <property type="protein sequence ID" value="RDX88674.1"/>
    <property type="molecule type" value="Genomic_DNA"/>
</dbReference>
<name>A0A371GDQ3_MUCPR</name>
<keyword evidence="2" id="KW-1185">Reference proteome</keyword>
<evidence type="ECO:0000313" key="2">
    <source>
        <dbReference type="Proteomes" id="UP000257109"/>
    </source>
</evidence>
<protein>
    <submittedName>
        <fullName evidence="1">Uncharacterized protein</fullName>
    </submittedName>
</protein>
<evidence type="ECO:0000313" key="1">
    <source>
        <dbReference type="EMBL" id="RDX88674.1"/>
    </source>
</evidence>
<sequence>MSFHFILPYSTTSIHPSRPLAPKLPRRHLKISLTSRSRKLLIGQESEKDMARNHKACHNYDEDPQEKTLQDYFIPSIKATNIIYYPPTKTSSFELKPLRGLPTKEPIADLKKFLYFANTVRINNVPINIIHLKLFSFFLEDKALEWLIVKLGKDFRRCFIDAPTMTSQRSSCSISSTNIDATYGGTIRKEPPSEAYTTIEDMASNNNNYFPSDRHVTQRSARMYQVKTEVLDEVIPARRVPLQADYDFSSPVRVLTLNPVVDSRCQSRPIYLDSSRQQDRLRSNDFEHLALTYD</sequence>
<feature type="non-terminal residue" evidence="1">
    <location>
        <position position="1"/>
    </location>
</feature>
<organism evidence="1 2">
    <name type="scientific">Mucuna pruriens</name>
    <name type="common">Velvet bean</name>
    <name type="synonym">Dolichos pruriens</name>
    <dbReference type="NCBI Taxonomy" id="157652"/>
    <lineage>
        <taxon>Eukaryota</taxon>
        <taxon>Viridiplantae</taxon>
        <taxon>Streptophyta</taxon>
        <taxon>Embryophyta</taxon>
        <taxon>Tracheophyta</taxon>
        <taxon>Spermatophyta</taxon>
        <taxon>Magnoliopsida</taxon>
        <taxon>eudicotyledons</taxon>
        <taxon>Gunneridae</taxon>
        <taxon>Pentapetalae</taxon>
        <taxon>rosids</taxon>
        <taxon>fabids</taxon>
        <taxon>Fabales</taxon>
        <taxon>Fabaceae</taxon>
        <taxon>Papilionoideae</taxon>
        <taxon>50 kb inversion clade</taxon>
        <taxon>NPAAA clade</taxon>
        <taxon>indigoferoid/millettioid clade</taxon>
        <taxon>Phaseoleae</taxon>
        <taxon>Mucuna</taxon>
    </lineage>
</organism>
<comment type="caution">
    <text evidence="1">The sequence shown here is derived from an EMBL/GenBank/DDBJ whole genome shotgun (WGS) entry which is preliminary data.</text>
</comment>
<dbReference type="Proteomes" id="UP000257109">
    <property type="component" value="Unassembled WGS sequence"/>
</dbReference>
<accession>A0A371GDQ3</accession>
<proteinExistence type="predicted"/>
<gene>
    <name evidence="1" type="ORF">CR513_29702</name>
</gene>
<reference evidence="1" key="1">
    <citation type="submission" date="2018-05" db="EMBL/GenBank/DDBJ databases">
        <title>Draft genome of Mucuna pruriens seed.</title>
        <authorList>
            <person name="Nnadi N.E."/>
            <person name="Vos R."/>
            <person name="Hasami M.H."/>
            <person name="Devisetty U.K."/>
            <person name="Aguiy J.C."/>
        </authorList>
    </citation>
    <scope>NUCLEOTIDE SEQUENCE [LARGE SCALE GENOMIC DNA]</scope>
    <source>
        <strain evidence="1">JCA_2017</strain>
    </source>
</reference>
<dbReference type="AlphaFoldDB" id="A0A371GDQ3"/>